<keyword evidence="2" id="KW-1185">Reference proteome</keyword>
<evidence type="ECO:0000313" key="1">
    <source>
        <dbReference type="EMBL" id="MVT11135.1"/>
    </source>
</evidence>
<gene>
    <name evidence="1" type="ORF">GO493_22900</name>
</gene>
<dbReference type="SUPFAM" id="SSF53756">
    <property type="entry name" value="UDP-Glycosyltransferase/glycogen phosphorylase"/>
    <property type="match status" value="1"/>
</dbReference>
<dbReference type="Pfam" id="PF00201">
    <property type="entry name" value="UDPGT"/>
    <property type="match status" value="1"/>
</dbReference>
<name>A0A7K1UAU6_9BACT</name>
<dbReference type="Gene3D" id="3.40.50.2000">
    <property type="entry name" value="Glycogen Phosphorylase B"/>
    <property type="match status" value="2"/>
</dbReference>
<dbReference type="InterPro" id="IPR050426">
    <property type="entry name" value="Glycosyltransferase_28"/>
</dbReference>
<protein>
    <submittedName>
        <fullName evidence="1">Glycosyl transferase</fullName>
    </submittedName>
</protein>
<dbReference type="PANTHER" id="PTHR48050">
    <property type="entry name" value="STEROL 3-BETA-GLUCOSYLTRANSFERASE"/>
    <property type="match status" value="1"/>
</dbReference>
<dbReference type="InterPro" id="IPR002213">
    <property type="entry name" value="UDP_glucos_trans"/>
</dbReference>
<accession>A0A7K1UAU6</accession>
<dbReference type="RefSeq" id="WP_157308557.1">
    <property type="nucleotide sequence ID" value="NZ_WRXN01000011.1"/>
</dbReference>
<dbReference type="EMBL" id="WRXN01000011">
    <property type="protein sequence ID" value="MVT11135.1"/>
    <property type="molecule type" value="Genomic_DNA"/>
</dbReference>
<organism evidence="1 2">
    <name type="scientific">Chitinophaga tropicalis</name>
    <dbReference type="NCBI Taxonomy" id="2683588"/>
    <lineage>
        <taxon>Bacteria</taxon>
        <taxon>Pseudomonadati</taxon>
        <taxon>Bacteroidota</taxon>
        <taxon>Chitinophagia</taxon>
        <taxon>Chitinophagales</taxon>
        <taxon>Chitinophagaceae</taxon>
        <taxon>Chitinophaga</taxon>
    </lineage>
</organism>
<dbReference type="PROSITE" id="PS00221">
    <property type="entry name" value="MIP"/>
    <property type="match status" value="1"/>
</dbReference>
<proteinExistence type="predicted"/>
<dbReference type="GO" id="GO:0016758">
    <property type="term" value="F:hexosyltransferase activity"/>
    <property type="evidence" value="ECO:0007669"/>
    <property type="project" value="UniProtKB-ARBA"/>
</dbReference>
<evidence type="ECO:0000313" key="2">
    <source>
        <dbReference type="Proteomes" id="UP000461730"/>
    </source>
</evidence>
<keyword evidence="1" id="KW-0808">Transferase</keyword>
<reference evidence="1 2" key="1">
    <citation type="submission" date="2019-12" db="EMBL/GenBank/DDBJ databases">
        <title>Chitinophaga sp. strain ysch24 (GDMCC 1.1355), whole genome shotgun sequence.</title>
        <authorList>
            <person name="Zhang X."/>
        </authorList>
    </citation>
    <scope>NUCLEOTIDE SEQUENCE [LARGE SCALE GENOMIC DNA]</scope>
    <source>
        <strain evidence="2">ysch24</strain>
    </source>
</reference>
<dbReference type="AlphaFoldDB" id="A0A7K1UAU6"/>
<comment type="caution">
    <text evidence="1">The sequence shown here is derived from an EMBL/GenBank/DDBJ whole genome shotgun (WGS) entry which is preliminary data.</text>
</comment>
<dbReference type="GO" id="GO:0008194">
    <property type="term" value="F:UDP-glycosyltransferase activity"/>
    <property type="evidence" value="ECO:0007669"/>
    <property type="project" value="InterPro"/>
</dbReference>
<dbReference type="FunFam" id="3.40.50.2000:FF:000072">
    <property type="entry name" value="Glycosyl transferase"/>
    <property type="match status" value="1"/>
</dbReference>
<dbReference type="InterPro" id="IPR022357">
    <property type="entry name" value="MIP_CS"/>
</dbReference>
<dbReference type="GO" id="GO:0017000">
    <property type="term" value="P:antibiotic biosynthetic process"/>
    <property type="evidence" value="ECO:0007669"/>
    <property type="project" value="UniProtKB-ARBA"/>
</dbReference>
<dbReference type="Proteomes" id="UP000461730">
    <property type="component" value="Unassembled WGS sequence"/>
</dbReference>
<sequence>MARFAFIVPPLTGHVNPTLSLGAELLQRGHRVAWISLDASLITRLPKYGELLLVEYDQDDADKKNSEEYLDQITKKNVSGIESIKFLYEDVLIPLNRFMFDGILTQLENFKPDVVINDHQLFAGAIAAYKRRIPYATSVTAPAAIKMMDDLPGVHEWEMKQITGLQQELGIPGDKGIVCSEALTMVFTSKDFFGDMRLPGFYRFVGPVIRNRSVISGFNWERFNSMKQPRILVSIGTTFDHCYKKEFFGKVIEAFADEALSVVVVSDEQLFEKWPDNFIVSERVPQLELLPHLDAVVCHGGHNTVSETLLHGLPLVVIPIAYDQSHVAGRVVSAGSGIRLNYRRFKANHLKDAVYGVLQDPSYKIAAELIQRSFEEAGGAAAAATMLEELISRHESYGVPGSQAFYRNRFYH</sequence>
<dbReference type="PANTHER" id="PTHR48050:SF13">
    <property type="entry name" value="STEROL 3-BETA-GLUCOSYLTRANSFERASE UGT80A2"/>
    <property type="match status" value="1"/>
</dbReference>
<dbReference type="CDD" id="cd03784">
    <property type="entry name" value="GT1_Gtf-like"/>
    <property type="match status" value="1"/>
</dbReference>